<keyword evidence="3" id="KW-1185">Reference proteome</keyword>
<feature type="compositionally biased region" description="Basic and acidic residues" evidence="1">
    <location>
        <begin position="102"/>
        <end position="131"/>
    </location>
</feature>
<accession>A0A9N9MKV7</accession>
<proteinExistence type="predicted"/>
<feature type="region of interest" description="Disordered" evidence="1">
    <location>
        <begin position="102"/>
        <end position="152"/>
    </location>
</feature>
<dbReference type="AlphaFoldDB" id="A0A9N9MKV7"/>
<evidence type="ECO:0000313" key="2">
    <source>
        <dbReference type="EMBL" id="CAG9762359.1"/>
    </source>
</evidence>
<protein>
    <submittedName>
        <fullName evidence="2">Uncharacterized protein</fullName>
    </submittedName>
</protein>
<feature type="region of interest" description="Disordered" evidence="1">
    <location>
        <begin position="27"/>
        <end position="61"/>
    </location>
</feature>
<reference evidence="2" key="1">
    <citation type="submission" date="2022-01" db="EMBL/GenBank/DDBJ databases">
        <authorList>
            <person name="King R."/>
        </authorList>
    </citation>
    <scope>NUCLEOTIDE SEQUENCE</scope>
</reference>
<dbReference type="EMBL" id="OU892287">
    <property type="protein sequence ID" value="CAG9762359.1"/>
    <property type="molecule type" value="Genomic_DNA"/>
</dbReference>
<feature type="region of interest" description="Disordered" evidence="1">
    <location>
        <begin position="1"/>
        <end position="20"/>
    </location>
</feature>
<sequence length="239" mass="27452">MRGPSDNIEPSPGPSHQFELIPGPFHQIELIPGPSHQIEPTPGPSHQIEPISGPSNTPTSFQEILVSLLENKQKQNESLQPRRKRICTGTEILTAEDYFKGKEKEEEERRLNESKKKKTKESMKVKKEKSSESSSNTSLEKEGQENYVDQEFDLIDDELPSLEDEERLDENSAPLELEEIEKAPGLREKNRSQEIQTENVLEDEIDYNHMDVEISDFVLCNFIYNEGIKKKNTKRIICM</sequence>
<evidence type="ECO:0000256" key="1">
    <source>
        <dbReference type="SAM" id="MobiDB-lite"/>
    </source>
</evidence>
<name>A0A9N9MKV7_9CUCU</name>
<dbReference type="OrthoDB" id="10233646at2759"/>
<gene>
    <name evidence="2" type="ORF">CEUTPL_LOCUS3039</name>
</gene>
<dbReference type="Proteomes" id="UP001152799">
    <property type="component" value="Chromosome 11"/>
</dbReference>
<organism evidence="2 3">
    <name type="scientific">Ceutorhynchus assimilis</name>
    <name type="common">cabbage seed weevil</name>
    <dbReference type="NCBI Taxonomy" id="467358"/>
    <lineage>
        <taxon>Eukaryota</taxon>
        <taxon>Metazoa</taxon>
        <taxon>Ecdysozoa</taxon>
        <taxon>Arthropoda</taxon>
        <taxon>Hexapoda</taxon>
        <taxon>Insecta</taxon>
        <taxon>Pterygota</taxon>
        <taxon>Neoptera</taxon>
        <taxon>Endopterygota</taxon>
        <taxon>Coleoptera</taxon>
        <taxon>Polyphaga</taxon>
        <taxon>Cucujiformia</taxon>
        <taxon>Curculionidae</taxon>
        <taxon>Ceutorhynchinae</taxon>
        <taxon>Ceutorhynchus</taxon>
    </lineage>
</organism>
<evidence type="ECO:0000313" key="3">
    <source>
        <dbReference type="Proteomes" id="UP001152799"/>
    </source>
</evidence>